<dbReference type="RefSeq" id="WP_179577383.1">
    <property type="nucleotide sequence ID" value="NZ_JACCFM010000001.1"/>
</dbReference>
<proteinExistence type="predicted"/>
<reference evidence="1 2" key="1">
    <citation type="submission" date="2020-07" db="EMBL/GenBank/DDBJ databases">
        <title>Sequencing the genomes of 1000 actinobacteria strains.</title>
        <authorList>
            <person name="Klenk H.-P."/>
        </authorList>
    </citation>
    <scope>NUCLEOTIDE SEQUENCE [LARGE SCALE GENOMIC DNA]</scope>
    <source>
        <strain evidence="1 2">LI1</strain>
    </source>
</reference>
<gene>
    <name evidence="1" type="ORF">HNR05_000267</name>
</gene>
<comment type="caution">
    <text evidence="1">The sequence shown here is derived from an EMBL/GenBank/DDBJ whole genome shotgun (WGS) entry which is preliminary data.</text>
</comment>
<keyword evidence="2" id="KW-1185">Reference proteome</keyword>
<name>A0A7Z0EBA7_9MICO</name>
<dbReference type="AlphaFoldDB" id="A0A7Z0EBA7"/>
<accession>A0A7Z0EBA7</accession>
<sequence>MLISVTDDEHGRYLVESETGSRYTLDLDKRIVRRLPTELSALRLRRDGDHVDLVEVVRCAVGQPMLLLVDLNVPGVWLTTRESTRVVRIDRLPEHSVR</sequence>
<organism evidence="1 2">
    <name type="scientific">Glaciibacter psychrotolerans</name>
    <dbReference type="NCBI Taxonomy" id="670054"/>
    <lineage>
        <taxon>Bacteria</taxon>
        <taxon>Bacillati</taxon>
        <taxon>Actinomycetota</taxon>
        <taxon>Actinomycetes</taxon>
        <taxon>Micrococcales</taxon>
        <taxon>Microbacteriaceae</taxon>
        <taxon>Glaciibacter</taxon>
    </lineage>
</organism>
<protein>
    <submittedName>
        <fullName evidence="1">Uncharacterized protein</fullName>
    </submittedName>
</protein>
<evidence type="ECO:0000313" key="2">
    <source>
        <dbReference type="Proteomes" id="UP000537260"/>
    </source>
</evidence>
<evidence type="ECO:0000313" key="1">
    <source>
        <dbReference type="EMBL" id="NYJ18476.1"/>
    </source>
</evidence>
<dbReference type="EMBL" id="JACCFM010000001">
    <property type="protein sequence ID" value="NYJ18476.1"/>
    <property type="molecule type" value="Genomic_DNA"/>
</dbReference>
<dbReference type="Proteomes" id="UP000537260">
    <property type="component" value="Unassembled WGS sequence"/>
</dbReference>